<dbReference type="AlphaFoldDB" id="A0A2N6P2F7"/>
<evidence type="ECO:0000313" key="1">
    <source>
        <dbReference type="EMBL" id="PMB73712.1"/>
    </source>
</evidence>
<proteinExistence type="predicted"/>
<gene>
    <name evidence="1" type="ORF">BM221_001136</name>
</gene>
<name>A0A2N6P2F7_BEABA</name>
<sequence length="82" mass="9520">MRSIDMGKTSTEDVEMRFGDAELEKWQRNFDLNETRMGLQLQQIIANLDTSLTKLQTMISGDYESVAEFLSRYKRLHASDIT</sequence>
<accession>A0A2N6P2F7</accession>
<protein>
    <submittedName>
        <fullName evidence="1">Uncharacterized protein</fullName>
    </submittedName>
</protein>
<reference evidence="1 2" key="1">
    <citation type="journal article" date="2016" name="Appl. Microbiol. Biotechnol.">
        <title>Characterization of T-DNA insertion mutants with decreased virulence in the entomopathogenic fungus Beauveria bassiana JEF-007.</title>
        <authorList>
            <person name="Kim S."/>
            <person name="Lee S.J."/>
            <person name="Nai Y.S."/>
            <person name="Yu J.S."/>
            <person name="Lee M.R."/>
            <person name="Yang Y.T."/>
            <person name="Kim J.S."/>
        </authorList>
    </citation>
    <scope>NUCLEOTIDE SEQUENCE [LARGE SCALE GENOMIC DNA]</scope>
    <source>
        <strain evidence="1 2">JEF-007</strain>
    </source>
</reference>
<organism evidence="1 2">
    <name type="scientific">Beauveria bassiana</name>
    <name type="common">White muscardine disease fungus</name>
    <name type="synonym">Tritirachium shiotae</name>
    <dbReference type="NCBI Taxonomy" id="176275"/>
    <lineage>
        <taxon>Eukaryota</taxon>
        <taxon>Fungi</taxon>
        <taxon>Dikarya</taxon>
        <taxon>Ascomycota</taxon>
        <taxon>Pezizomycotina</taxon>
        <taxon>Sordariomycetes</taxon>
        <taxon>Hypocreomycetidae</taxon>
        <taxon>Hypocreales</taxon>
        <taxon>Cordycipitaceae</taxon>
        <taxon>Beauveria</taxon>
    </lineage>
</organism>
<evidence type="ECO:0000313" key="2">
    <source>
        <dbReference type="Proteomes" id="UP000235728"/>
    </source>
</evidence>
<comment type="caution">
    <text evidence="1">The sequence shown here is derived from an EMBL/GenBank/DDBJ whole genome shotgun (WGS) entry which is preliminary data.</text>
</comment>
<dbReference type="Proteomes" id="UP000235728">
    <property type="component" value="Unassembled WGS sequence"/>
</dbReference>
<dbReference type="EMBL" id="MRVG01000001">
    <property type="protein sequence ID" value="PMB73712.1"/>
    <property type="molecule type" value="Genomic_DNA"/>
</dbReference>